<name>A0A0K2UED7_LEPSM</name>
<accession>A0A0K2UED7</accession>
<evidence type="ECO:0000313" key="1">
    <source>
        <dbReference type="EMBL" id="CDW36390.1"/>
    </source>
</evidence>
<organism evidence="1">
    <name type="scientific">Lepeophtheirus salmonis</name>
    <name type="common">Salmon louse</name>
    <name type="synonym">Caligus salmonis</name>
    <dbReference type="NCBI Taxonomy" id="72036"/>
    <lineage>
        <taxon>Eukaryota</taxon>
        <taxon>Metazoa</taxon>
        <taxon>Ecdysozoa</taxon>
        <taxon>Arthropoda</taxon>
        <taxon>Crustacea</taxon>
        <taxon>Multicrustacea</taxon>
        <taxon>Hexanauplia</taxon>
        <taxon>Copepoda</taxon>
        <taxon>Siphonostomatoida</taxon>
        <taxon>Caligidae</taxon>
        <taxon>Lepeophtheirus</taxon>
    </lineage>
</organism>
<protein>
    <submittedName>
        <fullName evidence="1">Uncharacterized protein</fullName>
    </submittedName>
</protein>
<proteinExistence type="predicted"/>
<reference evidence="1" key="1">
    <citation type="submission" date="2014-05" db="EMBL/GenBank/DDBJ databases">
        <authorList>
            <person name="Chronopoulou M."/>
        </authorList>
    </citation>
    <scope>NUCLEOTIDE SEQUENCE</scope>
    <source>
        <tissue evidence="1">Whole organism</tissue>
    </source>
</reference>
<sequence length="45" mass="5269">MMQQAAGAYFILLRSVKQRCRRRTQTLVVNNGLSTRTRLFPLIFL</sequence>
<dbReference type="EMBL" id="HACA01019029">
    <property type="protein sequence ID" value="CDW36390.1"/>
    <property type="molecule type" value="Transcribed_RNA"/>
</dbReference>
<dbReference type="AlphaFoldDB" id="A0A0K2UED7"/>